<dbReference type="AlphaFoldDB" id="A0A511ZBB8"/>
<dbReference type="Proteomes" id="UP000321901">
    <property type="component" value="Unassembled WGS sequence"/>
</dbReference>
<accession>A0A511ZBB8</accession>
<evidence type="ECO:0000313" key="1">
    <source>
        <dbReference type="EMBL" id="GEN84731.1"/>
    </source>
</evidence>
<organism evidence="1 2">
    <name type="scientific">Sporosarcina luteola</name>
    <dbReference type="NCBI Taxonomy" id="582850"/>
    <lineage>
        <taxon>Bacteria</taxon>
        <taxon>Bacillati</taxon>
        <taxon>Bacillota</taxon>
        <taxon>Bacilli</taxon>
        <taxon>Bacillales</taxon>
        <taxon>Caryophanaceae</taxon>
        <taxon>Sporosarcina</taxon>
    </lineage>
</organism>
<proteinExistence type="predicted"/>
<protein>
    <submittedName>
        <fullName evidence="1">Uncharacterized protein</fullName>
    </submittedName>
</protein>
<reference evidence="1 2" key="1">
    <citation type="submission" date="2019-07" db="EMBL/GenBank/DDBJ databases">
        <title>Whole genome shotgun sequence of Sporosarcina luteola NBRC 105378.</title>
        <authorList>
            <person name="Hosoyama A."/>
            <person name="Uohara A."/>
            <person name="Ohji S."/>
            <person name="Ichikawa N."/>
        </authorList>
    </citation>
    <scope>NUCLEOTIDE SEQUENCE [LARGE SCALE GENOMIC DNA]</scope>
    <source>
        <strain evidence="1 2">NBRC 105378</strain>
    </source>
</reference>
<comment type="caution">
    <text evidence="1">The sequence shown here is derived from an EMBL/GenBank/DDBJ whole genome shotgun (WGS) entry which is preliminary data.</text>
</comment>
<dbReference type="EMBL" id="BJYL01000045">
    <property type="protein sequence ID" value="GEN84731.1"/>
    <property type="molecule type" value="Genomic_DNA"/>
</dbReference>
<evidence type="ECO:0000313" key="2">
    <source>
        <dbReference type="Proteomes" id="UP000321901"/>
    </source>
</evidence>
<keyword evidence="2" id="KW-1185">Reference proteome</keyword>
<name>A0A511ZBB8_9BACL</name>
<sequence length="89" mass="10300">MYISLADKEPCPSSESQGLLLLSPKDIELICSRQITLNEFLNLNGLVKIKENFNQDLVLEPFPQLLFLSNLLKQEPEHIEQFIERSKQE</sequence>
<gene>
    <name evidence="1" type="ORF">SLU01_30430</name>
</gene>